<dbReference type="PROSITE" id="PS51352">
    <property type="entry name" value="THIOREDOXIN_2"/>
    <property type="match status" value="1"/>
</dbReference>
<keyword evidence="4" id="KW-0676">Redox-active center</keyword>
<dbReference type="Pfam" id="PF00578">
    <property type="entry name" value="AhpC-TSA"/>
    <property type="match status" value="1"/>
</dbReference>
<dbReference type="Gene3D" id="3.40.30.10">
    <property type="entry name" value="Glutaredoxin"/>
    <property type="match status" value="1"/>
</dbReference>
<evidence type="ECO:0000256" key="3">
    <source>
        <dbReference type="ARBA" id="ARBA00023157"/>
    </source>
</evidence>
<evidence type="ECO:0000313" key="8">
    <source>
        <dbReference type="Proteomes" id="UP000680038"/>
    </source>
</evidence>
<dbReference type="GO" id="GO:0016491">
    <property type="term" value="F:oxidoreductase activity"/>
    <property type="evidence" value="ECO:0007669"/>
    <property type="project" value="InterPro"/>
</dbReference>
<accession>A0A916NAJ9</accession>
<dbReference type="InterPro" id="IPR000866">
    <property type="entry name" value="AhpC/TSA"/>
</dbReference>
<dbReference type="AlphaFoldDB" id="A0A916NAJ9"/>
<dbReference type="InterPro" id="IPR017937">
    <property type="entry name" value="Thioredoxin_CS"/>
</dbReference>
<evidence type="ECO:0000256" key="4">
    <source>
        <dbReference type="ARBA" id="ARBA00023284"/>
    </source>
</evidence>
<keyword evidence="5" id="KW-0732">Signal</keyword>
<dbReference type="GO" id="GO:0030313">
    <property type="term" value="C:cell envelope"/>
    <property type="evidence" value="ECO:0007669"/>
    <property type="project" value="UniProtKB-SubCell"/>
</dbReference>
<sequence length="492" mass="56115">MKYLLIWFPFFCFFRSNPGSAQTASLFFNDRDSIRVSGRIIGFKPGDGNDFISFLTFDINGNGRKQAFQVSADGSFNITVYQSFAGDITVHYKTAFASLFVRPGVPLHLEIQNSITNAGEPGKNVFKATGELSEVNNLLFDFQRVFREHDFLYQADLGNKEQTDSTFAANRRKRLEEELVFLNTFADTLKTPNETFIRWQKNQLVYAAGKEILMYPFLGKMNTSITGPQLLEMLGSISISDTSALHNSAYYDFLNMLMLGHQIIVNINPDYAEVKKENGNNPVPVNLAQFDKLTTGITRQILYFNLYVSHFQSPSRKNIMAPTAGRFESVLEEPYLKSSLKKLADSIGDGFKPYHIISRIRELKASNELKTRLLSTFEKAAGSNIFIDFWGDWCGPCMMEMPAYPQLINQFEGKPLKFIFFSANTKDMSVQRVKEKYKIKADFINLTNDEVAMMNNVFEFYSYPAHFVVDKQGYVVGNHTKRAEDIERLITK</sequence>
<feature type="signal peptide" evidence="5">
    <location>
        <begin position="1"/>
        <end position="21"/>
    </location>
</feature>
<dbReference type="InterPro" id="IPR036249">
    <property type="entry name" value="Thioredoxin-like_sf"/>
</dbReference>
<protein>
    <submittedName>
        <fullName evidence="7">Thiol-disulfide oxidoreductase ResA</fullName>
    </submittedName>
</protein>
<evidence type="ECO:0000313" key="7">
    <source>
        <dbReference type="EMBL" id="CAG4988353.1"/>
    </source>
</evidence>
<feature type="chain" id="PRO_5037287198" evidence="5">
    <location>
        <begin position="22"/>
        <end position="492"/>
    </location>
</feature>
<dbReference type="GO" id="GO:0017004">
    <property type="term" value="P:cytochrome complex assembly"/>
    <property type="evidence" value="ECO:0007669"/>
    <property type="project" value="UniProtKB-KW"/>
</dbReference>
<keyword evidence="8" id="KW-1185">Reference proteome</keyword>
<dbReference type="InterPro" id="IPR013766">
    <property type="entry name" value="Thioredoxin_domain"/>
</dbReference>
<dbReference type="CDD" id="cd02966">
    <property type="entry name" value="TlpA_like_family"/>
    <property type="match status" value="1"/>
</dbReference>
<evidence type="ECO:0000259" key="6">
    <source>
        <dbReference type="PROSITE" id="PS51352"/>
    </source>
</evidence>
<evidence type="ECO:0000256" key="5">
    <source>
        <dbReference type="SAM" id="SignalP"/>
    </source>
</evidence>
<organism evidence="7 8">
    <name type="scientific">Dyadobacter helix</name>
    <dbReference type="NCBI Taxonomy" id="2822344"/>
    <lineage>
        <taxon>Bacteria</taxon>
        <taxon>Pseudomonadati</taxon>
        <taxon>Bacteroidota</taxon>
        <taxon>Cytophagia</taxon>
        <taxon>Cytophagales</taxon>
        <taxon>Spirosomataceae</taxon>
        <taxon>Dyadobacter</taxon>
    </lineage>
</organism>
<feature type="domain" description="Thioredoxin" evidence="6">
    <location>
        <begin position="345"/>
        <end position="492"/>
    </location>
</feature>
<dbReference type="InterPro" id="IPR050553">
    <property type="entry name" value="Thioredoxin_ResA/DsbE_sf"/>
</dbReference>
<gene>
    <name evidence="7" type="primary">resA_1</name>
    <name evidence="7" type="ORF">DYBT9275_00063</name>
</gene>
<comment type="caution">
    <text evidence="7">The sequence shown here is derived from an EMBL/GenBank/DDBJ whole genome shotgun (WGS) entry which is preliminary data.</text>
</comment>
<dbReference type="PANTHER" id="PTHR42852:SF6">
    <property type="entry name" value="THIOL:DISULFIDE INTERCHANGE PROTEIN DSBE"/>
    <property type="match status" value="1"/>
</dbReference>
<dbReference type="RefSeq" id="WP_215236885.1">
    <property type="nucleotide sequence ID" value="NZ_CAJRAF010000001.1"/>
</dbReference>
<comment type="subcellular location">
    <subcellularLocation>
        <location evidence="1">Cell envelope</location>
    </subcellularLocation>
</comment>
<dbReference type="EMBL" id="CAJRAF010000001">
    <property type="protein sequence ID" value="CAG4988353.1"/>
    <property type="molecule type" value="Genomic_DNA"/>
</dbReference>
<evidence type="ECO:0000256" key="1">
    <source>
        <dbReference type="ARBA" id="ARBA00004196"/>
    </source>
</evidence>
<dbReference type="Proteomes" id="UP000680038">
    <property type="component" value="Unassembled WGS sequence"/>
</dbReference>
<dbReference type="SUPFAM" id="SSF52833">
    <property type="entry name" value="Thioredoxin-like"/>
    <property type="match status" value="1"/>
</dbReference>
<keyword evidence="3" id="KW-1015">Disulfide bond</keyword>
<dbReference type="PROSITE" id="PS00194">
    <property type="entry name" value="THIOREDOXIN_1"/>
    <property type="match status" value="1"/>
</dbReference>
<dbReference type="GO" id="GO:0016209">
    <property type="term" value="F:antioxidant activity"/>
    <property type="evidence" value="ECO:0007669"/>
    <property type="project" value="InterPro"/>
</dbReference>
<reference evidence="7" key="1">
    <citation type="submission" date="2021-04" db="EMBL/GenBank/DDBJ databases">
        <authorList>
            <person name="Rodrigo-Torres L."/>
            <person name="Arahal R. D."/>
            <person name="Lucena T."/>
        </authorList>
    </citation>
    <scope>NUCLEOTIDE SEQUENCE</scope>
    <source>
        <strain evidence="7">CECT 9275</strain>
    </source>
</reference>
<keyword evidence="2" id="KW-0201">Cytochrome c-type biogenesis</keyword>
<proteinExistence type="predicted"/>
<evidence type="ECO:0000256" key="2">
    <source>
        <dbReference type="ARBA" id="ARBA00022748"/>
    </source>
</evidence>
<name>A0A916NAJ9_9BACT</name>
<dbReference type="PANTHER" id="PTHR42852">
    <property type="entry name" value="THIOL:DISULFIDE INTERCHANGE PROTEIN DSBE"/>
    <property type="match status" value="1"/>
</dbReference>